<name>A0A1M7ZAB0_9BACT</name>
<feature type="binding site" description="covalent" evidence="6">
    <location>
        <position position="70"/>
    </location>
    <ligand>
        <name>heme c</name>
        <dbReference type="ChEBI" id="CHEBI:61717"/>
    </ligand>
</feature>
<feature type="domain" description="Cytochrome c" evidence="7">
    <location>
        <begin position="52"/>
        <end position="137"/>
    </location>
</feature>
<dbReference type="EMBL" id="FRXN01000002">
    <property type="protein sequence ID" value="SHO61814.1"/>
    <property type="molecule type" value="Genomic_DNA"/>
</dbReference>
<dbReference type="STRING" id="1073327.SAMN04488108_1589"/>
<dbReference type="PROSITE" id="PS51007">
    <property type="entry name" value="CYTC"/>
    <property type="match status" value="1"/>
</dbReference>
<protein>
    <submittedName>
        <fullName evidence="8">Cytochrome c</fullName>
    </submittedName>
</protein>
<evidence type="ECO:0000256" key="1">
    <source>
        <dbReference type="ARBA" id="ARBA00022448"/>
    </source>
</evidence>
<gene>
    <name evidence="8" type="ORF">SAMN04488108_1589</name>
</gene>
<evidence type="ECO:0000259" key="7">
    <source>
        <dbReference type="PROSITE" id="PS51007"/>
    </source>
</evidence>
<keyword evidence="4" id="KW-0249">Electron transport</keyword>
<dbReference type="OrthoDB" id="9814063at2"/>
<evidence type="ECO:0000256" key="3">
    <source>
        <dbReference type="ARBA" id="ARBA00022723"/>
    </source>
</evidence>
<dbReference type="RefSeq" id="WP_073571247.1">
    <property type="nucleotide sequence ID" value="NZ_FRXN01000002.1"/>
</dbReference>
<evidence type="ECO:0000256" key="4">
    <source>
        <dbReference type="ARBA" id="ARBA00022982"/>
    </source>
</evidence>
<dbReference type="Proteomes" id="UP000184609">
    <property type="component" value="Unassembled WGS sequence"/>
</dbReference>
<proteinExistence type="predicted"/>
<evidence type="ECO:0000256" key="2">
    <source>
        <dbReference type="ARBA" id="ARBA00022617"/>
    </source>
</evidence>
<dbReference type="InterPro" id="IPR009056">
    <property type="entry name" value="Cyt_c-like_dom"/>
</dbReference>
<evidence type="ECO:0000256" key="5">
    <source>
        <dbReference type="ARBA" id="ARBA00023004"/>
    </source>
</evidence>
<dbReference type="SUPFAM" id="SSF46626">
    <property type="entry name" value="Cytochrome c"/>
    <property type="match status" value="1"/>
</dbReference>
<evidence type="ECO:0000313" key="8">
    <source>
        <dbReference type="EMBL" id="SHO61814.1"/>
    </source>
</evidence>
<dbReference type="InterPro" id="IPR002324">
    <property type="entry name" value="Cyt_c_ID"/>
</dbReference>
<dbReference type="GO" id="GO:0009055">
    <property type="term" value="F:electron transfer activity"/>
    <property type="evidence" value="ECO:0007669"/>
    <property type="project" value="InterPro"/>
</dbReference>
<evidence type="ECO:0000313" key="9">
    <source>
        <dbReference type="Proteomes" id="UP000184609"/>
    </source>
</evidence>
<dbReference type="PRINTS" id="PR00606">
    <property type="entry name" value="CYTCHROMECID"/>
</dbReference>
<keyword evidence="5 6" id="KW-0408">Iron</keyword>
<organism evidence="8 9">
    <name type="scientific">Algoriphagus zhangzhouensis</name>
    <dbReference type="NCBI Taxonomy" id="1073327"/>
    <lineage>
        <taxon>Bacteria</taxon>
        <taxon>Pseudomonadati</taxon>
        <taxon>Bacteroidota</taxon>
        <taxon>Cytophagia</taxon>
        <taxon>Cytophagales</taxon>
        <taxon>Cyclobacteriaceae</taxon>
        <taxon>Algoriphagus</taxon>
    </lineage>
</organism>
<keyword evidence="1" id="KW-0813">Transport</keyword>
<dbReference type="GO" id="GO:0020037">
    <property type="term" value="F:heme binding"/>
    <property type="evidence" value="ECO:0007669"/>
    <property type="project" value="InterPro"/>
</dbReference>
<dbReference type="PROSITE" id="PS51257">
    <property type="entry name" value="PROKAR_LIPOPROTEIN"/>
    <property type="match status" value="1"/>
</dbReference>
<dbReference type="InterPro" id="IPR036909">
    <property type="entry name" value="Cyt_c-like_dom_sf"/>
</dbReference>
<keyword evidence="3 6" id="KW-0479">Metal-binding</keyword>
<dbReference type="Pfam" id="PF00034">
    <property type="entry name" value="Cytochrom_C"/>
    <property type="match status" value="1"/>
</dbReference>
<sequence length="138" mass="15313">MGLRYTITFLIGLGILFSCQSSKKEADGLEEVKASKDEFFIVPGEDELLDSLRVKSGKVLISYSDCFECHKLDQDATGPSFSDIARRYPSNQTYVEFLARKVISGGSGTWGTPVMRAHPSLSQNDAEKMVTYILSLDF</sequence>
<dbReference type="Gene3D" id="1.10.760.10">
    <property type="entry name" value="Cytochrome c-like domain"/>
    <property type="match status" value="1"/>
</dbReference>
<feature type="binding site" description="covalent" evidence="6">
    <location>
        <position position="115"/>
    </location>
    <ligand>
        <name>heme c</name>
        <dbReference type="ChEBI" id="CHEBI:61717"/>
    </ligand>
</feature>
<accession>A0A1M7ZAB0</accession>
<dbReference type="GO" id="GO:0005506">
    <property type="term" value="F:iron ion binding"/>
    <property type="evidence" value="ECO:0007669"/>
    <property type="project" value="InterPro"/>
</dbReference>
<evidence type="ECO:0000256" key="6">
    <source>
        <dbReference type="PIRSR" id="PIRSR602324-1"/>
    </source>
</evidence>
<feature type="binding site" description="covalent" evidence="6">
    <location>
        <position position="66"/>
    </location>
    <ligand>
        <name>heme c</name>
        <dbReference type="ChEBI" id="CHEBI:61717"/>
    </ligand>
</feature>
<keyword evidence="9" id="KW-1185">Reference proteome</keyword>
<keyword evidence="2 6" id="KW-0349">Heme</keyword>
<reference evidence="9" key="1">
    <citation type="submission" date="2016-12" db="EMBL/GenBank/DDBJ databases">
        <authorList>
            <person name="Varghese N."/>
            <person name="Submissions S."/>
        </authorList>
    </citation>
    <scope>NUCLEOTIDE SEQUENCE [LARGE SCALE GENOMIC DNA]</scope>
    <source>
        <strain evidence="9">DSM 25035</strain>
    </source>
</reference>
<dbReference type="AlphaFoldDB" id="A0A1M7ZAB0"/>
<comment type="PTM">
    <text evidence="6">Binds 1 heme c group covalently per subunit.</text>
</comment>